<evidence type="ECO:0000313" key="3">
    <source>
        <dbReference type="Proteomes" id="UP001055439"/>
    </source>
</evidence>
<protein>
    <submittedName>
        <fullName evidence="2">START</fullName>
    </submittedName>
</protein>
<feature type="region of interest" description="Disordered" evidence="1">
    <location>
        <begin position="53"/>
        <end position="74"/>
    </location>
</feature>
<proteinExistence type="predicted"/>
<sequence length="137" mass="14743">MNGREAATFLGRRTVDAAACFFWSSTMVYCSLVKACAGRESLTTDAILPTSRMPNSANWERRGRSEQPTVDGGKQHRKWIGVGWASPFSFSLGWPREANVAKVLEVLDGVAHLVADDVGVAGGHSVTSTVSIWGGCR</sequence>
<dbReference type="Proteomes" id="UP001055439">
    <property type="component" value="Chromosome 8"/>
</dbReference>
<keyword evidence="3" id="KW-1185">Reference proteome</keyword>
<gene>
    <name evidence="2" type="ORF">MUK42_36876</name>
</gene>
<reference evidence="2" key="1">
    <citation type="submission" date="2022-05" db="EMBL/GenBank/DDBJ databases">
        <title>The Musa troglodytarum L. genome provides insights into the mechanism of non-climacteric behaviour and enrichment of carotenoids.</title>
        <authorList>
            <person name="Wang J."/>
        </authorList>
    </citation>
    <scope>NUCLEOTIDE SEQUENCE</scope>
    <source>
        <tissue evidence="2">Leaf</tissue>
    </source>
</reference>
<dbReference type="AlphaFoldDB" id="A0A9E7HW19"/>
<accession>A0A9E7HW19</accession>
<dbReference type="EMBL" id="CP097510">
    <property type="protein sequence ID" value="URE41501.1"/>
    <property type="molecule type" value="Genomic_DNA"/>
</dbReference>
<evidence type="ECO:0000256" key="1">
    <source>
        <dbReference type="SAM" id="MobiDB-lite"/>
    </source>
</evidence>
<evidence type="ECO:0000313" key="2">
    <source>
        <dbReference type="EMBL" id="URE41501.1"/>
    </source>
</evidence>
<name>A0A9E7HW19_9LILI</name>
<organism evidence="2 3">
    <name type="scientific">Musa troglodytarum</name>
    <name type="common">fe'i banana</name>
    <dbReference type="NCBI Taxonomy" id="320322"/>
    <lineage>
        <taxon>Eukaryota</taxon>
        <taxon>Viridiplantae</taxon>
        <taxon>Streptophyta</taxon>
        <taxon>Embryophyta</taxon>
        <taxon>Tracheophyta</taxon>
        <taxon>Spermatophyta</taxon>
        <taxon>Magnoliopsida</taxon>
        <taxon>Liliopsida</taxon>
        <taxon>Zingiberales</taxon>
        <taxon>Musaceae</taxon>
        <taxon>Musa</taxon>
    </lineage>
</organism>